<feature type="signal peptide" evidence="2">
    <location>
        <begin position="1"/>
        <end position="19"/>
    </location>
</feature>
<keyword evidence="2" id="KW-0732">Signal</keyword>
<keyword evidence="4" id="KW-1185">Reference proteome</keyword>
<name>A0A846M1V2_9SPHN</name>
<dbReference type="AlphaFoldDB" id="A0A846M1V2"/>
<evidence type="ECO:0000256" key="1">
    <source>
        <dbReference type="SAM" id="MobiDB-lite"/>
    </source>
</evidence>
<reference evidence="3 4" key="1">
    <citation type="submission" date="2020-03" db="EMBL/GenBank/DDBJ databases">
        <title>Genomic Encyclopedia of Type Strains, Phase IV (KMG-IV): sequencing the most valuable type-strain genomes for metagenomic binning, comparative biology and taxonomic classification.</title>
        <authorList>
            <person name="Goeker M."/>
        </authorList>
    </citation>
    <scope>NUCLEOTIDE SEQUENCE [LARGE SCALE GENOMIC DNA]</scope>
    <source>
        <strain evidence="3 4">DSM 21299</strain>
    </source>
</reference>
<organism evidence="3 4">
    <name type="scientific">Sphingobium vermicomposti</name>
    <dbReference type="NCBI Taxonomy" id="529005"/>
    <lineage>
        <taxon>Bacteria</taxon>
        <taxon>Pseudomonadati</taxon>
        <taxon>Pseudomonadota</taxon>
        <taxon>Alphaproteobacteria</taxon>
        <taxon>Sphingomonadales</taxon>
        <taxon>Sphingomonadaceae</taxon>
        <taxon>Sphingobium</taxon>
    </lineage>
</organism>
<evidence type="ECO:0000313" key="4">
    <source>
        <dbReference type="Proteomes" id="UP000576821"/>
    </source>
</evidence>
<gene>
    <name evidence="3" type="ORF">FHS54_000542</name>
</gene>
<comment type="caution">
    <text evidence="3">The sequence shown here is derived from an EMBL/GenBank/DDBJ whole genome shotgun (WGS) entry which is preliminary data.</text>
</comment>
<dbReference type="EMBL" id="JAASQR010000001">
    <property type="protein sequence ID" value="NIJ15593.1"/>
    <property type="molecule type" value="Genomic_DNA"/>
</dbReference>
<feature type="compositionally biased region" description="Basic and acidic residues" evidence="1">
    <location>
        <begin position="39"/>
        <end position="49"/>
    </location>
</feature>
<proteinExistence type="predicted"/>
<protein>
    <submittedName>
        <fullName evidence="3">Uncharacterized protein</fullName>
    </submittedName>
</protein>
<feature type="region of interest" description="Disordered" evidence="1">
    <location>
        <begin position="39"/>
        <end position="59"/>
    </location>
</feature>
<evidence type="ECO:0000313" key="3">
    <source>
        <dbReference type="EMBL" id="NIJ15593.1"/>
    </source>
</evidence>
<feature type="chain" id="PRO_5032760662" evidence="2">
    <location>
        <begin position="20"/>
        <end position="132"/>
    </location>
</feature>
<accession>A0A846M1V2</accession>
<sequence>MAMVAGSIVVLGLAIPAAAQSNRELRRAANAAIVSDIAKDRQAERDAKRQPYSSPGYGNISSARAASAACAAKAREEAGPGAAIIGRSRTSSMSTGWEVEGDVGPYGDLQSVPFVCSVRNGSVSGVLIDPER</sequence>
<dbReference type="Proteomes" id="UP000576821">
    <property type="component" value="Unassembled WGS sequence"/>
</dbReference>
<dbReference type="RefSeq" id="WP_243855581.1">
    <property type="nucleotide sequence ID" value="NZ_JAASQR010000001.1"/>
</dbReference>
<evidence type="ECO:0000256" key="2">
    <source>
        <dbReference type="SAM" id="SignalP"/>
    </source>
</evidence>